<evidence type="ECO:0000313" key="2">
    <source>
        <dbReference type="EMBL" id="CAE8662830.1"/>
    </source>
</evidence>
<keyword evidence="1" id="KW-1133">Transmembrane helix</keyword>
<dbReference type="EMBL" id="CAJNNW010018404">
    <property type="protein sequence ID" value="CAE8662830.1"/>
    <property type="molecule type" value="Genomic_DNA"/>
</dbReference>
<keyword evidence="1" id="KW-0472">Membrane</keyword>
<organism evidence="2 3">
    <name type="scientific">Polarella glacialis</name>
    <name type="common">Dinoflagellate</name>
    <dbReference type="NCBI Taxonomy" id="89957"/>
    <lineage>
        <taxon>Eukaryota</taxon>
        <taxon>Sar</taxon>
        <taxon>Alveolata</taxon>
        <taxon>Dinophyceae</taxon>
        <taxon>Suessiales</taxon>
        <taxon>Suessiaceae</taxon>
        <taxon>Polarella</taxon>
    </lineage>
</organism>
<feature type="non-terminal residue" evidence="2">
    <location>
        <position position="113"/>
    </location>
</feature>
<protein>
    <submittedName>
        <fullName evidence="2">Uncharacterized protein</fullName>
    </submittedName>
</protein>
<feature type="transmembrane region" description="Helical" evidence="1">
    <location>
        <begin position="65"/>
        <end position="83"/>
    </location>
</feature>
<reference evidence="2" key="1">
    <citation type="submission" date="2021-02" db="EMBL/GenBank/DDBJ databases">
        <authorList>
            <person name="Dougan E. K."/>
            <person name="Rhodes N."/>
            <person name="Thang M."/>
            <person name="Chan C."/>
        </authorList>
    </citation>
    <scope>NUCLEOTIDE SEQUENCE</scope>
</reference>
<comment type="caution">
    <text evidence="2">The sequence shown here is derived from an EMBL/GenBank/DDBJ whole genome shotgun (WGS) entry which is preliminary data.</text>
</comment>
<evidence type="ECO:0000313" key="3">
    <source>
        <dbReference type="Proteomes" id="UP000626109"/>
    </source>
</evidence>
<name>A0A813IVJ2_POLGL</name>
<dbReference type="Proteomes" id="UP000626109">
    <property type="component" value="Unassembled WGS sequence"/>
</dbReference>
<accession>A0A813IVJ2</accession>
<evidence type="ECO:0000256" key="1">
    <source>
        <dbReference type="SAM" id="Phobius"/>
    </source>
</evidence>
<proteinExistence type="predicted"/>
<gene>
    <name evidence="2" type="ORF">PGLA2088_LOCUS15048</name>
</gene>
<sequence>MAGVEVLAGLGLLATEVFRYNRENYEFDQDQRFEREELRIKMQVERFALFREDIRDLVELTVGKMDLYHIVGALFIKMIVIYYCEGFFEEAAPPFLLTFYYLSAACAFVYLLM</sequence>
<feature type="transmembrane region" description="Helical" evidence="1">
    <location>
        <begin position="95"/>
        <end position="112"/>
    </location>
</feature>
<dbReference type="AlphaFoldDB" id="A0A813IVJ2"/>
<keyword evidence="1" id="KW-0812">Transmembrane</keyword>